<sequence>MACARVAACPLFKQFSMKSSLKVWQSYYCEGDFSRCERFKLASASAPVPKNLLPNGRVLELPLERLEAHHLE</sequence>
<evidence type="ECO:0008006" key="3">
    <source>
        <dbReference type="Google" id="ProtNLM"/>
    </source>
</evidence>
<dbReference type="EMBL" id="AP025591">
    <property type="protein sequence ID" value="BDG02775.1"/>
    <property type="molecule type" value="Genomic_DNA"/>
</dbReference>
<gene>
    <name evidence="1" type="ORF">AMOR_17710</name>
</gene>
<name>A0ABM7WTF6_9BACT</name>
<dbReference type="Proteomes" id="UP001162891">
    <property type="component" value="Chromosome"/>
</dbReference>
<proteinExistence type="predicted"/>
<accession>A0ABM7WTF6</accession>
<organism evidence="1 2">
    <name type="scientific">Anaeromyxobacter oryzae</name>
    <dbReference type="NCBI Taxonomy" id="2918170"/>
    <lineage>
        <taxon>Bacteria</taxon>
        <taxon>Pseudomonadati</taxon>
        <taxon>Myxococcota</taxon>
        <taxon>Myxococcia</taxon>
        <taxon>Myxococcales</taxon>
        <taxon>Cystobacterineae</taxon>
        <taxon>Anaeromyxobacteraceae</taxon>
        <taxon>Anaeromyxobacter</taxon>
    </lineage>
</organism>
<dbReference type="RefSeq" id="WP_248360463.1">
    <property type="nucleotide sequence ID" value="NZ_AP025591.1"/>
</dbReference>
<reference evidence="2" key="1">
    <citation type="journal article" date="2022" name="Int. J. Syst. Evol. Microbiol.">
        <title>Anaeromyxobacter oryzae sp. nov., Anaeromyxobacter diazotrophicus sp. nov. and Anaeromyxobacter paludicola sp. nov., isolated from paddy soils.</title>
        <authorList>
            <person name="Itoh H."/>
            <person name="Xu Z."/>
            <person name="Mise K."/>
            <person name="Masuda Y."/>
            <person name="Ushijima N."/>
            <person name="Hayakawa C."/>
            <person name="Shiratori Y."/>
            <person name="Senoo K."/>
        </authorList>
    </citation>
    <scope>NUCLEOTIDE SEQUENCE [LARGE SCALE GENOMIC DNA]</scope>
    <source>
        <strain evidence="2">Red232</strain>
    </source>
</reference>
<evidence type="ECO:0000313" key="2">
    <source>
        <dbReference type="Proteomes" id="UP001162891"/>
    </source>
</evidence>
<keyword evidence="2" id="KW-1185">Reference proteome</keyword>
<protein>
    <recommendedName>
        <fullName evidence="3">Transposase</fullName>
    </recommendedName>
</protein>
<evidence type="ECO:0000313" key="1">
    <source>
        <dbReference type="EMBL" id="BDG02775.1"/>
    </source>
</evidence>